<sequence>MWPETKIEKGSKEEDVKQIVTPISMLSVNKDRAQIWRLEPARYSRWKRLVRVRAWLQRFLSNCRSKVASRKSGQLTADEIEHIEEDILREAQQRAFHTEYQALVNGTALPNSSKIMNLSPPIDEDGLLRCGGRLSNAEHLSYNTKHPIILSRKFWVTKLIVKDYHEQRNMLVASIRLWQT</sequence>
<dbReference type="AlphaFoldDB" id="A0A9Q1CGQ7"/>
<gene>
    <name evidence="1" type="ORF">HOLleu_11565</name>
</gene>
<evidence type="ECO:0000313" key="2">
    <source>
        <dbReference type="Proteomes" id="UP001152320"/>
    </source>
</evidence>
<accession>A0A9Q1CGQ7</accession>
<dbReference type="Proteomes" id="UP001152320">
    <property type="component" value="Chromosome 4"/>
</dbReference>
<name>A0A9Q1CGQ7_HOLLE</name>
<proteinExistence type="predicted"/>
<dbReference type="PANTHER" id="PTHR47331">
    <property type="entry name" value="PHD-TYPE DOMAIN-CONTAINING PROTEIN"/>
    <property type="match status" value="1"/>
</dbReference>
<reference evidence="1" key="1">
    <citation type="submission" date="2021-10" db="EMBL/GenBank/DDBJ databases">
        <title>Tropical sea cucumber genome reveals ecological adaptation and Cuvierian tubules defense mechanism.</title>
        <authorList>
            <person name="Chen T."/>
        </authorList>
    </citation>
    <scope>NUCLEOTIDE SEQUENCE</scope>
    <source>
        <strain evidence="1">Nanhai2018</strain>
        <tissue evidence="1">Muscle</tissue>
    </source>
</reference>
<dbReference type="PANTHER" id="PTHR47331:SF1">
    <property type="entry name" value="GAG-LIKE PROTEIN"/>
    <property type="match status" value="1"/>
</dbReference>
<organism evidence="1 2">
    <name type="scientific">Holothuria leucospilota</name>
    <name type="common">Black long sea cucumber</name>
    <name type="synonym">Mertensiothuria leucospilota</name>
    <dbReference type="NCBI Taxonomy" id="206669"/>
    <lineage>
        <taxon>Eukaryota</taxon>
        <taxon>Metazoa</taxon>
        <taxon>Echinodermata</taxon>
        <taxon>Eleutherozoa</taxon>
        <taxon>Echinozoa</taxon>
        <taxon>Holothuroidea</taxon>
        <taxon>Aspidochirotacea</taxon>
        <taxon>Aspidochirotida</taxon>
        <taxon>Holothuriidae</taxon>
        <taxon>Holothuria</taxon>
    </lineage>
</organism>
<dbReference type="EMBL" id="JAIZAY010000004">
    <property type="protein sequence ID" value="KAJ8044179.1"/>
    <property type="molecule type" value="Genomic_DNA"/>
</dbReference>
<dbReference type="OrthoDB" id="6769745at2759"/>
<protein>
    <submittedName>
        <fullName evidence="1">Uncharacterized protein</fullName>
    </submittedName>
</protein>
<keyword evidence="2" id="KW-1185">Reference proteome</keyword>
<evidence type="ECO:0000313" key="1">
    <source>
        <dbReference type="EMBL" id="KAJ8044179.1"/>
    </source>
</evidence>
<comment type="caution">
    <text evidence="1">The sequence shown here is derived from an EMBL/GenBank/DDBJ whole genome shotgun (WGS) entry which is preliminary data.</text>
</comment>